<dbReference type="SUPFAM" id="SSF53613">
    <property type="entry name" value="Ribokinase-like"/>
    <property type="match status" value="1"/>
</dbReference>
<sequence>MITVVGEALIDLISAESGTYRSAPGGAPANTAVALARLGVESSLLARISTDRFGRQLRAYLGSRGVSTRDLVTAEQSTTLAIATLDETGHASYDFYVRDTADWQWRPEELPDPIADDVLALHTGSLAMAMPPGAAVLEEWVARQRGRTVISYDPNIRPALAGSPAEARERVERQVALADVVKVSDEDVRWLFEHDADADPTDLLLETARSWLRRGPVLVAVTCGGERTLVVVRGREDRPLSVVPEPVEVVDSVGAGDAFCAGLLDAFGQAKALGPGGRDRLAALTDAQLTVCVEHAHRVAAHTCRRVGADPGELDFAPLEF</sequence>
<dbReference type="PROSITE" id="PS00584">
    <property type="entry name" value="PFKB_KINASES_2"/>
    <property type="match status" value="1"/>
</dbReference>
<protein>
    <submittedName>
        <fullName evidence="8">Fructokinase</fullName>
    </submittedName>
</protein>
<comment type="caution">
    <text evidence="8">The sequence shown here is derived from an EMBL/GenBank/DDBJ whole genome shotgun (WGS) entry which is preliminary data.</text>
</comment>
<comment type="similarity">
    <text evidence="1 6">Belongs to the carbohydrate kinase PfkB family.</text>
</comment>
<evidence type="ECO:0000256" key="6">
    <source>
        <dbReference type="RuleBase" id="RU003704"/>
    </source>
</evidence>
<gene>
    <name evidence="8" type="ORF">AC529_14065</name>
</gene>
<keyword evidence="3" id="KW-0547">Nucleotide-binding</keyword>
<reference evidence="9" key="1">
    <citation type="journal article" date="2017" name="Acta Aliment.">
        <title>Plant polysaccharide degrading enzyme system of Thermpbifida cellulosilytica TB100 revealed by de novo genome project data.</title>
        <authorList>
            <person name="Toth A."/>
            <person name="Baka E."/>
            <person name="Luzics S."/>
            <person name="Bata-Vidacs I."/>
            <person name="Nagy I."/>
            <person name="Balint B."/>
            <person name="Herceg R."/>
            <person name="Olasz F."/>
            <person name="Wilk T."/>
            <person name="Nagy T."/>
            <person name="Kriszt B."/>
            <person name="Nagy I."/>
            <person name="Kukolya J."/>
        </authorList>
    </citation>
    <scope>NUCLEOTIDE SEQUENCE [LARGE SCALE GENOMIC DNA]</scope>
    <source>
        <strain evidence="9">TB100</strain>
    </source>
</reference>
<dbReference type="CDD" id="cd01167">
    <property type="entry name" value="bac_FRK"/>
    <property type="match status" value="1"/>
</dbReference>
<evidence type="ECO:0000256" key="4">
    <source>
        <dbReference type="ARBA" id="ARBA00022777"/>
    </source>
</evidence>
<keyword evidence="2 6" id="KW-0808">Transferase</keyword>
<dbReference type="Proteomes" id="UP000074382">
    <property type="component" value="Unassembled WGS sequence"/>
</dbReference>
<proteinExistence type="inferred from homology"/>
<dbReference type="InterPro" id="IPR050306">
    <property type="entry name" value="PfkB_Carbo_kinase"/>
</dbReference>
<dbReference type="Pfam" id="PF00294">
    <property type="entry name" value="PfkB"/>
    <property type="match status" value="1"/>
</dbReference>
<dbReference type="EMBL" id="LGEM01000100">
    <property type="protein sequence ID" value="KUP96042.1"/>
    <property type="molecule type" value="Genomic_DNA"/>
</dbReference>
<dbReference type="OrthoDB" id="9795789at2"/>
<dbReference type="InterPro" id="IPR011611">
    <property type="entry name" value="PfkB_dom"/>
</dbReference>
<evidence type="ECO:0000256" key="2">
    <source>
        <dbReference type="ARBA" id="ARBA00022679"/>
    </source>
</evidence>
<dbReference type="GO" id="GO:0006000">
    <property type="term" value="P:fructose metabolic process"/>
    <property type="evidence" value="ECO:0007669"/>
    <property type="project" value="UniProtKB-ARBA"/>
</dbReference>
<dbReference type="InterPro" id="IPR002139">
    <property type="entry name" value="Ribo/fructo_kinase"/>
</dbReference>
<dbReference type="Gene3D" id="3.40.1190.20">
    <property type="match status" value="1"/>
</dbReference>
<evidence type="ECO:0000259" key="7">
    <source>
        <dbReference type="Pfam" id="PF00294"/>
    </source>
</evidence>
<dbReference type="RefSeq" id="WP_068752927.1">
    <property type="nucleotide sequence ID" value="NZ_KQ950180.1"/>
</dbReference>
<dbReference type="PANTHER" id="PTHR43085">
    <property type="entry name" value="HEXOKINASE FAMILY MEMBER"/>
    <property type="match status" value="1"/>
</dbReference>
<keyword evidence="5" id="KW-0067">ATP-binding</keyword>
<accession>A0A147KFH6</accession>
<feature type="domain" description="Carbohydrate kinase PfkB" evidence="7">
    <location>
        <begin position="2"/>
        <end position="310"/>
    </location>
</feature>
<dbReference type="PANTHER" id="PTHR43085:SF1">
    <property type="entry name" value="PSEUDOURIDINE KINASE-RELATED"/>
    <property type="match status" value="1"/>
</dbReference>
<keyword evidence="4 6" id="KW-0418">Kinase</keyword>
<evidence type="ECO:0000256" key="1">
    <source>
        <dbReference type="ARBA" id="ARBA00010688"/>
    </source>
</evidence>
<dbReference type="PATRIC" id="fig|665004.4.peg.65"/>
<dbReference type="STRING" id="665004.AC529_14065"/>
<dbReference type="InterPro" id="IPR002173">
    <property type="entry name" value="Carboh/pur_kinase_PfkB_CS"/>
</dbReference>
<dbReference type="PRINTS" id="PR00990">
    <property type="entry name" value="RIBOKINASE"/>
</dbReference>
<evidence type="ECO:0000256" key="3">
    <source>
        <dbReference type="ARBA" id="ARBA00022741"/>
    </source>
</evidence>
<evidence type="ECO:0000313" key="9">
    <source>
        <dbReference type="Proteomes" id="UP000074382"/>
    </source>
</evidence>
<dbReference type="GO" id="GO:0005524">
    <property type="term" value="F:ATP binding"/>
    <property type="evidence" value="ECO:0007669"/>
    <property type="project" value="UniProtKB-KW"/>
</dbReference>
<dbReference type="InterPro" id="IPR029056">
    <property type="entry name" value="Ribokinase-like"/>
</dbReference>
<keyword evidence="9" id="KW-1185">Reference proteome</keyword>
<name>A0A147KFH6_THECS</name>
<dbReference type="AlphaFoldDB" id="A0A147KFH6"/>
<evidence type="ECO:0000256" key="5">
    <source>
        <dbReference type="ARBA" id="ARBA00022840"/>
    </source>
</evidence>
<dbReference type="GO" id="GO:0008865">
    <property type="term" value="F:fructokinase activity"/>
    <property type="evidence" value="ECO:0007669"/>
    <property type="project" value="UniProtKB-ARBA"/>
</dbReference>
<organism evidence="8 9">
    <name type="scientific">Thermobifida cellulosilytica TB100</name>
    <dbReference type="NCBI Taxonomy" id="665004"/>
    <lineage>
        <taxon>Bacteria</taxon>
        <taxon>Bacillati</taxon>
        <taxon>Actinomycetota</taxon>
        <taxon>Actinomycetes</taxon>
        <taxon>Streptosporangiales</taxon>
        <taxon>Nocardiopsidaceae</taxon>
        <taxon>Thermobifida</taxon>
    </lineage>
</organism>
<evidence type="ECO:0000313" key="8">
    <source>
        <dbReference type="EMBL" id="KUP96042.1"/>
    </source>
</evidence>